<protein>
    <submittedName>
        <fullName evidence="2">Unplaced genomic scaffold SPHSTscaffold_150, whole genome shotgun sequence</fullName>
    </submittedName>
</protein>
<proteinExistence type="predicted"/>
<gene>
    <name evidence="2" type="ORF">M422DRAFT_265624</name>
</gene>
<dbReference type="HOGENOM" id="CLU_2689400_0_0_1"/>
<dbReference type="AlphaFoldDB" id="A0A0C9TQY4"/>
<keyword evidence="3" id="KW-1185">Reference proteome</keyword>
<sequence>MPKKPTPKKSKCDVHLESEEEEEEEDDKLQSCIYCMKKKIPCVLQNGKKTAWAVKEGSEKIAEAVRDLTKLKWR</sequence>
<accession>A0A0C9TQY4</accession>
<feature type="region of interest" description="Disordered" evidence="1">
    <location>
        <begin position="1"/>
        <end position="26"/>
    </location>
</feature>
<name>A0A0C9TQY4_SPHS4</name>
<evidence type="ECO:0000256" key="1">
    <source>
        <dbReference type="SAM" id="MobiDB-lite"/>
    </source>
</evidence>
<reference evidence="2 3" key="1">
    <citation type="submission" date="2014-06" db="EMBL/GenBank/DDBJ databases">
        <title>Evolutionary Origins and Diversification of the Mycorrhizal Mutualists.</title>
        <authorList>
            <consortium name="DOE Joint Genome Institute"/>
            <consortium name="Mycorrhizal Genomics Consortium"/>
            <person name="Kohler A."/>
            <person name="Kuo A."/>
            <person name="Nagy L.G."/>
            <person name="Floudas D."/>
            <person name="Copeland A."/>
            <person name="Barry K.W."/>
            <person name="Cichocki N."/>
            <person name="Veneault-Fourrey C."/>
            <person name="LaButti K."/>
            <person name="Lindquist E.A."/>
            <person name="Lipzen A."/>
            <person name="Lundell T."/>
            <person name="Morin E."/>
            <person name="Murat C."/>
            <person name="Riley R."/>
            <person name="Ohm R."/>
            <person name="Sun H."/>
            <person name="Tunlid A."/>
            <person name="Henrissat B."/>
            <person name="Grigoriev I.V."/>
            <person name="Hibbett D.S."/>
            <person name="Martin F."/>
        </authorList>
    </citation>
    <scope>NUCLEOTIDE SEQUENCE [LARGE SCALE GENOMIC DNA]</scope>
    <source>
        <strain evidence="2 3">SS14</strain>
    </source>
</reference>
<dbReference type="EMBL" id="KN837225">
    <property type="protein sequence ID" value="KIJ32598.1"/>
    <property type="molecule type" value="Genomic_DNA"/>
</dbReference>
<evidence type="ECO:0000313" key="2">
    <source>
        <dbReference type="EMBL" id="KIJ32598.1"/>
    </source>
</evidence>
<organism evidence="2 3">
    <name type="scientific">Sphaerobolus stellatus (strain SS14)</name>
    <dbReference type="NCBI Taxonomy" id="990650"/>
    <lineage>
        <taxon>Eukaryota</taxon>
        <taxon>Fungi</taxon>
        <taxon>Dikarya</taxon>
        <taxon>Basidiomycota</taxon>
        <taxon>Agaricomycotina</taxon>
        <taxon>Agaricomycetes</taxon>
        <taxon>Phallomycetidae</taxon>
        <taxon>Geastrales</taxon>
        <taxon>Sphaerobolaceae</taxon>
        <taxon>Sphaerobolus</taxon>
    </lineage>
</organism>
<evidence type="ECO:0000313" key="3">
    <source>
        <dbReference type="Proteomes" id="UP000054279"/>
    </source>
</evidence>
<dbReference type="Proteomes" id="UP000054279">
    <property type="component" value="Unassembled WGS sequence"/>
</dbReference>